<accession>A0A4Y2IFG4</accession>
<dbReference type="InterPro" id="IPR003644">
    <property type="entry name" value="Calx_beta"/>
</dbReference>
<evidence type="ECO:0000256" key="2">
    <source>
        <dbReference type="ARBA" id="ARBA00022737"/>
    </source>
</evidence>
<evidence type="ECO:0000313" key="6">
    <source>
        <dbReference type="EMBL" id="GBM76408.1"/>
    </source>
</evidence>
<dbReference type="GO" id="GO:0007154">
    <property type="term" value="P:cell communication"/>
    <property type="evidence" value="ECO:0007669"/>
    <property type="project" value="InterPro"/>
</dbReference>
<keyword evidence="2" id="KW-0677">Repeat</keyword>
<keyword evidence="4" id="KW-0406">Ion transport</keyword>
<dbReference type="AlphaFoldDB" id="A0A4Y2IFG4"/>
<name>A0A4Y2IFG4_ARAVE</name>
<dbReference type="EMBL" id="BGPR01002619">
    <property type="protein sequence ID" value="GBM76408.1"/>
    <property type="molecule type" value="Genomic_DNA"/>
</dbReference>
<dbReference type="OrthoDB" id="410592at2759"/>
<gene>
    <name evidence="6" type="ORF">AVEN_244781_1</name>
</gene>
<sequence length="130" mass="14408">MLWASCVTPGFFEIEHSSYVVPENAGQVQISVIRLGGKDGQIRVKYKTVARSAAAQTDFLPVEGELVFEEGEDRKFIVVQILNDNVREPAEMFEVQLFDAKAGRGVINFRGTGSKPMTVVTIQDDDSEKI</sequence>
<reference evidence="6 7" key="1">
    <citation type="journal article" date="2019" name="Sci. Rep.">
        <title>Orb-weaving spider Araneus ventricosus genome elucidates the spidroin gene catalogue.</title>
        <authorList>
            <person name="Kono N."/>
            <person name="Nakamura H."/>
            <person name="Ohtoshi R."/>
            <person name="Moran D.A.P."/>
            <person name="Shinohara A."/>
            <person name="Yoshida Y."/>
            <person name="Fujiwara M."/>
            <person name="Mori M."/>
            <person name="Tomita M."/>
            <person name="Arakawa K."/>
        </authorList>
    </citation>
    <scope>NUCLEOTIDE SEQUENCE [LARGE SCALE GENOMIC DNA]</scope>
</reference>
<evidence type="ECO:0000256" key="3">
    <source>
        <dbReference type="ARBA" id="ARBA00022837"/>
    </source>
</evidence>
<protein>
    <recommendedName>
        <fullName evidence="5">Calx-beta domain-containing protein</fullName>
    </recommendedName>
</protein>
<keyword evidence="7" id="KW-1185">Reference proteome</keyword>
<organism evidence="6 7">
    <name type="scientific">Araneus ventricosus</name>
    <name type="common">Orbweaver spider</name>
    <name type="synonym">Epeira ventricosa</name>
    <dbReference type="NCBI Taxonomy" id="182803"/>
    <lineage>
        <taxon>Eukaryota</taxon>
        <taxon>Metazoa</taxon>
        <taxon>Ecdysozoa</taxon>
        <taxon>Arthropoda</taxon>
        <taxon>Chelicerata</taxon>
        <taxon>Arachnida</taxon>
        <taxon>Araneae</taxon>
        <taxon>Araneomorphae</taxon>
        <taxon>Entelegynae</taxon>
        <taxon>Araneoidea</taxon>
        <taxon>Araneidae</taxon>
        <taxon>Araneus</taxon>
    </lineage>
</organism>
<evidence type="ECO:0000259" key="5">
    <source>
        <dbReference type="SMART" id="SM00237"/>
    </source>
</evidence>
<keyword evidence="4" id="KW-0813">Transport</keyword>
<dbReference type="GO" id="GO:0016020">
    <property type="term" value="C:membrane"/>
    <property type="evidence" value="ECO:0007669"/>
    <property type="project" value="InterPro"/>
</dbReference>
<dbReference type="Proteomes" id="UP000499080">
    <property type="component" value="Unassembled WGS sequence"/>
</dbReference>
<proteinExistence type="predicted"/>
<evidence type="ECO:0000313" key="7">
    <source>
        <dbReference type="Proteomes" id="UP000499080"/>
    </source>
</evidence>
<feature type="domain" description="Calx-beta" evidence="5">
    <location>
        <begin position="8"/>
        <end position="98"/>
    </location>
</feature>
<dbReference type="GO" id="GO:0030001">
    <property type="term" value="P:metal ion transport"/>
    <property type="evidence" value="ECO:0007669"/>
    <property type="project" value="TreeGrafter"/>
</dbReference>
<dbReference type="SUPFAM" id="SSF141072">
    <property type="entry name" value="CalX-like"/>
    <property type="match status" value="1"/>
</dbReference>
<comment type="caution">
    <text evidence="6">The sequence shown here is derived from an EMBL/GenBank/DDBJ whole genome shotgun (WGS) entry which is preliminary data.</text>
</comment>
<dbReference type="SMART" id="SM00237">
    <property type="entry name" value="Calx_beta"/>
    <property type="match status" value="1"/>
</dbReference>
<keyword evidence="3" id="KW-0106">Calcium</keyword>
<dbReference type="InterPro" id="IPR051171">
    <property type="entry name" value="CaCA"/>
</dbReference>
<keyword evidence="1" id="KW-0732">Signal</keyword>
<dbReference type="InterPro" id="IPR038081">
    <property type="entry name" value="CalX-like_sf"/>
</dbReference>
<dbReference type="Gene3D" id="2.60.40.2030">
    <property type="match status" value="1"/>
</dbReference>
<evidence type="ECO:0000256" key="1">
    <source>
        <dbReference type="ARBA" id="ARBA00022729"/>
    </source>
</evidence>
<dbReference type="Pfam" id="PF03160">
    <property type="entry name" value="Calx-beta"/>
    <property type="match status" value="1"/>
</dbReference>
<dbReference type="PANTHER" id="PTHR11878:SF65">
    <property type="entry name" value="NA_CA-EXCHANGE PROTEIN, ISOFORM G"/>
    <property type="match status" value="1"/>
</dbReference>
<evidence type="ECO:0000256" key="4">
    <source>
        <dbReference type="ARBA" id="ARBA00023065"/>
    </source>
</evidence>
<dbReference type="PANTHER" id="PTHR11878">
    <property type="entry name" value="SODIUM/CALCIUM EXCHANGER"/>
    <property type="match status" value="1"/>
</dbReference>